<feature type="region of interest" description="Disordered" evidence="7">
    <location>
        <begin position="1"/>
        <end position="60"/>
    </location>
</feature>
<accession>A0AAV0BC91</accession>
<comment type="subcellular location">
    <subcellularLocation>
        <location evidence="1">Nucleus</location>
    </subcellularLocation>
</comment>
<evidence type="ECO:0000256" key="2">
    <source>
        <dbReference type="ARBA" id="ARBA00022723"/>
    </source>
</evidence>
<dbReference type="SMART" id="SM00066">
    <property type="entry name" value="GAL4"/>
    <property type="match status" value="1"/>
</dbReference>
<dbReference type="GO" id="GO:0000976">
    <property type="term" value="F:transcription cis-regulatory region binding"/>
    <property type="evidence" value="ECO:0007669"/>
    <property type="project" value="TreeGrafter"/>
</dbReference>
<keyword evidence="2" id="KW-0479">Metal-binding</keyword>
<feature type="compositionally biased region" description="Polar residues" evidence="7">
    <location>
        <begin position="98"/>
        <end position="121"/>
    </location>
</feature>
<dbReference type="CDD" id="cd12148">
    <property type="entry name" value="fungal_TF_MHR"/>
    <property type="match status" value="1"/>
</dbReference>
<dbReference type="InterPro" id="IPR007219">
    <property type="entry name" value="XnlR_reg_dom"/>
</dbReference>
<keyword evidence="3" id="KW-0805">Transcription regulation</keyword>
<dbReference type="InterPro" id="IPR051089">
    <property type="entry name" value="prtT"/>
</dbReference>
<evidence type="ECO:0000313" key="10">
    <source>
        <dbReference type="Proteomes" id="UP001153365"/>
    </source>
</evidence>
<sequence length="812" mass="91034">MTDRWHPASTYSASVRDQPSVEADNQGAPASSASTQSRSITISASPKMSRQHRSSDIPVHPDLLHNRLSSDLTVVSPDLLLVIPSAQTAESSRKRRASANQEAQQTDLTKSTKQQRPSLSENRCDRPSDGLSSTLASQGDSKNEGQHKQDVQPSKPKPTRGSRACTVCRRLKMRCTDAENGPPCRRCRLGKHQCIFEESQRGKKGTKRTDLLAKNLQTVEEKLDAVMSKMQNHVNSVDAVVGTPVSPLEYSTQTHKGSQTLHTPAMVGSRSPFLFTAICAVASRYYEKRNELHLNCLQAAKRIAFDVMVKGYKSVEVVQAFVLLSHWNQPAERFEEDRTWAFSGIAIRMAIDLNLHRKTTLQLPLAKRCTNLIAHSVESYQSDEASSSQQADMYEREILNRERTWLYCFILDRSLSAQMGKPYSIREDFIIRSSKDWHKQRCSVPEDAGITAMVDLHRIHSRILDTLYSDTCSNSGLNANLDYSLLMKTFSQLFTMSFMLQHTLENPDKKIELPQVYVTCYDAASRVITIARDQLGPLGVLRYASDNQFVYIAYAAVFLLKLIRPQFQFFCDRLVVRNLVHDCTVLLDQVSVDETHTPALYASFLRLLLRSKNESSSDFNVVSHKEELESHAVKAVHSGGTESQFVEQSNEKKREELYVLNKDSTGDRQAEENFSRESIEFLEPLVDSKTSLPAETATAQMHSPGGVERSLPENLMDLDQRMNQGTNFQELQQQHPANDCFVDSLLKDGGFWDSMLMPGYSGPLDALSGGAGLVSHFGNNIFEQSNCFSFNTPSGSGRASPNQYNFLNQSTK</sequence>
<dbReference type="AlphaFoldDB" id="A0AAV0BC91"/>
<protein>
    <submittedName>
        <fullName evidence="9">Fungal-specific transcription factor domain-domain-containing protein</fullName>
    </submittedName>
</protein>
<keyword evidence="10" id="KW-1185">Reference proteome</keyword>
<dbReference type="PROSITE" id="PS00463">
    <property type="entry name" value="ZN2_CY6_FUNGAL_1"/>
    <property type="match status" value="1"/>
</dbReference>
<dbReference type="EMBL" id="CALTRL010005698">
    <property type="protein sequence ID" value="CAH7684963.1"/>
    <property type="molecule type" value="Genomic_DNA"/>
</dbReference>
<dbReference type="GO" id="GO:0000981">
    <property type="term" value="F:DNA-binding transcription factor activity, RNA polymerase II-specific"/>
    <property type="evidence" value="ECO:0007669"/>
    <property type="project" value="InterPro"/>
</dbReference>
<feature type="compositionally biased region" description="Polar residues" evidence="7">
    <location>
        <begin position="130"/>
        <end position="140"/>
    </location>
</feature>
<feature type="region of interest" description="Disordered" evidence="7">
    <location>
        <begin position="87"/>
        <end position="163"/>
    </location>
</feature>
<organism evidence="9 10">
    <name type="scientific">Phakopsora pachyrhizi</name>
    <name type="common">Asian soybean rust disease fungus</name>
    <dbReference type="NCBI Taxonomy" id="170000"/>
    <lineage>
        <taxon>Eukaryota</taxon>
        <taxon>Fungi</taxon>
        <taxon>Dikarya</taxon>
        <taxon>Basidiomycota</taxon>
        <taxon>Pucciniomycotina</taxon>
        <taxon>Pucciniomycetes</taxon>
        <taxon>Pucciniales</taxon>
        <taxon>Phakopsoraceae</taxon>
        <taxon>Phakopsora</taxon>
    </lineage>
</organism>
<feature type="compositionally biased region" description="Polar residues" evidence="7">
    <location>
        <begin position="28"/>
        <end position="48"/>
    </location>
</feature>
<evidence type="ECO:0000256" key="5">
    <source>
        <dbReference type="ARBA" id="ARBA00023163"/>
    </source>
</evidence>
<dbReference type="InterPro" id="IPR036864">
    <property type="entry name" value="Zn2-C6_fun-type_DNA-bd_sf"/>
</dbReference>
<evidence type="ECO:0000256" key="3">
    <source>
        <dbReference type="ARBA" id="ARBA00023015"/>
    </source>
</evidence>
<feature type="domain" description="Zn(2)-C6 fungal-type" evidence="8">
    <location>
        <begin position="164"/>
        <end position="196"/>
    </location>
</feature>
<name>A0AAV0BC91_PHAPC</name>
<dbReference type="GO" id="GO:0006351">
    <property type="term" value="P:DNA-templated transcription"/>
    <property type="evidence" value="ECO:0007669"/>
    <property type="project" value="InterPro"/>
</dbReference>
<dbReference type="SMART" id="SM00906">
    <property type="entry name" value="Fungal_trans"/>
    <property type="match status" value="1"/>
</dbReference>
<keyword evidence="6" id="KW-0539">Nucleus</keyword>
<keyword evidence="4" id="KW-0238">DNA-binding</keyword>
<dbReference type="Pfam" id="PF04082">
    <property type="entry name" value="Fungal_trans"/>
    <property type="match status" value="1"/>
</dbReference>
<dbReference type="GO" id="GO:0008270">
    <property type="term" value="F:zinc ion binding"/>
    <property type="evidence" value="ECO:0007669"/>
    <property type="project" value="InterPro"/>
</dbReference>
<evidence type="ECO:0000259" key="8">
    <source>
        <dbReference type="PROSITE" id="PS50048"/>
    </source>
</evidence>
<comment type="caution">
    <text evidence="9">The sequence shown here is derived from an EMBL/GenBank/DDBJ whole genome shotgun (WGS) entry which is preliminary data.</text>
</comment>
<dbReference type="PANTHER" id="PTHR31845">
    <property type="entry name" value="FINGER DOMAIN PROTEIN, PUTATIVE-RELATED"/>
    <property type="match status" value="1"/>
</dbReference>
<keyword evidence="5" id="KW-0804">Transcription</keyword>
<evidence type="ECO:0000313" key="9">
    <source>
        <dbReference type="EMBL" id="CAH7684963.1"/>
    </source>
</evidence>
<dbReference type="Gene3D" id="4.10.240.10">
    <property type="entry name" value="Zn(2)-C6 fungal-type DNA-binding domain"/>
    <property type="match status" value="1"/>
</dbReference>
<dbReference type="GO" id="GO:0005634">
    <property type="term" value="C:nucleus"/>
    <property type="evidence" value="ECO:0007669"/>
    <property type="project" value="UniProtKB-SubCell"/>
</dbReference>
<dbReference type="CDD" id="cd00067">
    <property type="entry name" value="GAL4"/>
    <property type="match status" value="1"/>
</dbReference>
<dbReference type="PANTHER" id="PTHR31845:SF19">
    <property type="entry name" value="TRANSCRIPTION FACTOR DOMAIN-CONTAINING PROTEIN"/>
    <property type="match status" value="1"/>
</dbReference>
<evidence type="ECO:0000256" key="7">
    <source>
        <dbReference type="SAM" id="MobiDB-lite"/>
    </source>
</evidence>
<reference evidence="9" key="1">
    <citation type="submission" date="2022-06" db="EMBL/GenBank/DDBJ databases">
        <authorList>
            <consortium name="SYNGENTA / RWTH Aachen University"/>
        </authorList>
    </citation>
    <scope>NUCLEOTIDE SEQUENCE</scope>
</reference>
<evidence type="ECO:0000256" key="6">
    <source>
        <dbReference type="ARBA" id="ARBA00023242"/>
    </source>
</evidence>
<dbReference type="SUPFAM" id="SSF57701">
    <property type="entry name" value="Zn2/Cys6 DNA-binding domain"/>
    <property type="match status" value="1"/>
</dbReference>
<feature type="region of interest" description="Disordered" evidence="7">
    <location>
        <begin position="793"/>
        <end position="812"/>
    </location>
</feature>
<gene>
    <name evidence="9" type="ORF">PPACK8108_LOCUS19416</name>
</gene>
<proteinExistence type="predicted"/>
<evidence type="ECO:0000256" key="4">
    <source>
        <dbReference type="ARBA" id="ARBA00023125"/>
    </source>
</evidence>
<dbReference type="PROSITE" id="PS50048">
    <property type="entry name" value="ZN2_CY6_FUNGAL_2"/>
    <property type="match status" value="1"/>
</dbReference>
<dbReference type="Proteomes" id="UP001153365">
    <property type="component" value="Unassembled WGS sequence"/>
</dbReference>
<feature type="compositionally biased region" description="Basic and acidic residues" evidence="7">
    <location>
        <begin position="141"/>
        <end position="150"/>
    </location>
</feature>
<evidence type="ECO:0000256" key="1">
    <source>
        <dbReference type="ARBA" id="ARBA00004123"/>
    </source>
</evidence>
<dbReference type="InterPro" id="IPR001138">
    <property type="entry name" value="Zn2Cys6_DnaBD"/>
</dbReference>